<reference evidence="3 4" key="1">
    <citation type="submission" date="2024-09" db="EMBL/GenBank/DDBJ databases">
        <title>Novel species of the genus Pelomonas and Roseateles isolated from streams.</title>
        <authorList>
            <person name="Lu H."/>
        </authorList>
    </citation>
    <scope>NUCLEOTIDE SEQUENCE [LARGE SCALE GENOMIC DNA]</scope>
    <source>
        <strain evidence="3 4">BYS96W</strain>
    </source>
</reference>
<dbReference type="InterPro" id="IPR027417">
    <property type="entry name" value="P-loop_NTPase"/>
</dbReference>
<dbReference type="RefSeq" id="WP_394487211.1">
    <property type="nucleotide sequence ID" value="NZ_JBIGIA010000004.1"/>
</dbReference>
<sequence>MSSLATPGLARETSVLVFLQPFKAWMDDPEVTEIAVNAPGVVWVEAHSTWTRHACPEAVSAQLRALGTAVATYSNQKWDETAPILSASMPDGSRIQLVMPPAVEEGRYSFTMRKPSRLIRGIEDFAAEGLFRKVRPLQGQVSAQDQELLDLLKAEHYEEFIKQSVRYRKNIIVSGATGSGKTTFMKGLVRQIPMTERLITIEDVRELFLPHENCVHLLYSKGGQDKSKVRPKDLLESCLRMKPDRILLAEVRGDECLYYVRNAASGHPGSITSCHAGSPALAFEQLAIMIQDSPGGANLTFDVIKRLLTLTIDVVVQFQNHDGERFISEIYFDPHKKLAAFS</sequence>
<feature type="domain" description="AAA+ ATPase" evidence="2">
    <location>
        <begin position="167"/>
        <end position="322"/>
    </location>
</feature>
<evidence type="ECO:0000256" key="1">
    <source>
        <dbReference type="ARBA" id="ARBA00006611"/>
    </source>
</evidence>
<evidence type="ECO:0000313" key="4">
    <source>
        <dbReference type="Proteomes" id="UP001606305"/>
    </source>
</evidence>
<comment type="caution">
    <text evidence="3">The sequence shown here is derived from an EMBL/GenBank/DDBJ whole genome shotgun (WGS) entry which is preliminary data.</text>
</comment>
<evidence type="ECO:0000313" key="3">
    <source>
        <dbReference type="EMBL" id="MFG6456462.1"/>
    </source>
</evidence>
<dbReference type="Gene3D" id="3.40.50.300">
    <property type="entry name" value="P-loop containing nucleotide triphosphate hydrolases"/>
    <property type="match status" value="1"/>
</dbReference>
<name>A0ABW7G3D9_9BURK</name>
<dbReference type="PANTHER" id="PTHR30486:SF6">
    <property type="entry name" value="TYPE IV PILUS RETRACTATION ATPASE PILT"/>
    <property type="match status" value="1"/>
</dbReference>
<dbReference type="SMART" id="SM00382">
    <property type="entry name" value="AAA"/>
    <property type="match status" value="1"/>
</dbReference>
<dbReference type="EMBL" id="JBIGIA010000004">
    <property type="protein sequence ID" value="MFG6456462.1"/>
    <property type="molecule type" value="Genomic_DNA"/>
</dbReference>
<organism evidence="3 4">
    <name type="scientific">Pelomonas nitida</name>
    <dbReference type="NCBI Taxonomy" id="3299027"/>
    <lineage>
        <taxon>Bacteria</taxon>
        <taxon>Pseudomonadati</taxon>
        <taxon>Pseudomonadota</taxon>
        <taxon>Betaproteobacteria</taxon>
        <taxon>Burkholderiales</taxon>
        <taxon>Sphaerotilaceae</taxon>
        <taxon>Roseateles</taxon>
    </lineage>
</organism>
<dbReference type="Proteomes" id="UP001606305">
    <property type="component" value="Unassembled WGS sequence"/>
</dbReference>
<dbReference type="Pfam" id="PF00437">
    <property type="entry name" value="T2SSE"/>
    <property type="match status" value="1"/>
</dbReference>
<dbReference type="InterPro" id="IPR050921">
    <property type="entry name" value="T4SS_GSP_E_ATPase"/>
</dbReference>
<gene>
    <name evidence="3" type="primary">virB11</name>
    <name evidence="3" type="ORF">ACG00X_06420</name>
</gene>
<dbReference type="InterPro" id="IPR014155">
    <property type="entry name" value="VirB11"/>
</dbReference>
<keyword evidence="4" id="KW-1185">Reference proteome</keyword>
<dbReference type="CDD" id="cd01130">
    <property type="entry name" value="VirB11-like_ATPase"/>
    <property type="match status" value="1"/>
</dbReference>
<protein>
    <submittedName>
        <fullName evidence="3">P-type DNA transfer ATPase VirB11</fullName>
    </submittedName>
</protein>
<dbReference type="InterPro" id="IPR001482">
    <property type="entry name" value="T2SS/T4SS_dom"/>
</dbReference>
<dbReference type="InterPro" id="IPR003593">
    <property type="entry name" value="AAA+_ATPase"/>
</dbReference>
<proteinExistence type="inferred from homology"/>
<comment type="similarity">
    <text evidence="1">Belongs to the GSP E family.</text>
</comment>
<evidence type="ECO:0000259" key="2">
    <source>
        <dbReference type="SMART" id="SM00382"/>
    </source>
</evidence>
<dbReference type="PANTHER" id="PTHR30486">
    <property type="entry name" value="TWITCHING MOTILITY PROTEIN PILT"/>
    <property type="match status" value="1"/>
</dbReference>
<dbReference type="NCBIfam" id="TIGR02788">
    <property type="entry name" value="VirB11"/>
    <property type="match status" value="1"/>
</dbReference>
<dbReference type="Gene3D" id="3.30.450.90">
    <property type="match status" value="1"/>
</dbReference>
<dbReference type="SUPFAM" id="SSF52540">
    <property type="entry name" value="P-loop containing nucleoside triphosphate hydrolases"/>
    <property type="match status" value="1"/>
</dbReference>
<accession>A0ABW7G3D9</accession>